<dbReference type="InterPro" id="IPR043141">
    <property type="entry name" value="Ribosomal_uL10-like_sf"/>
</dbReference>
<dbReference type="Gene3D" id="3.30.70.1730">
    <property type="match status" value="1"/>
</dbReference>
<dbReference type="NCBIfam" id="NF000955">
    <property type="entry name" value="PRK00099.1-1"/>
    <property type="match status" value="1"/>
</dbReference>
<dbReference type="GO" id="GO:0006412">
    <property type="term" value="P:translation"/>
    <property type="evidence" value="ECO:0007669"/>
    <property type="project" value="InterPro"/>
</dbReference>
<dbReference type="EMBL" id="CAEZSE010000035">
    <property type="protein sequence ID" value="CAB4531537.1"/>
    <property type="molecule type" value="Genomic_DNA"/>
</dbReference>
<evidence type="ECO:0000256" key="1">
    <source>
        <dbReference type="ARBA" id="ARBA00008889"/>
    </source>
</evidence>
<dbReference type="Pfam" id="PF00466">
    <property type="entry name" value="Ribosomal_L10"/>
    <property type="match status" value="1"/>
</dbReference>
<keyword evidence="2" id="KW-0689">Ribosomal protein</keyword>
<keyword evidence="3" id="KW-0687">Ribonucleoprotein</keyword>
<dbReference type="InterPro" id="IPR002363">
    <property type="entry name" value="Ribosomal_uL10_CS_bac"/>
</dbReference>
<dbReference type="CDD" id="cd05797">
    <property type="entry name" value="Ribosomal_L10"/>
    <property type="match status" value="1"/>
</dbReference>
<dbReference type="AlphaFoldDB" id="A0A6J6AYT8"/>
<dbReference type="SUPFAM" id="SSF160369">
    <property type="entry name" value="Ribosomal protein L10-like"/>
    <property type="match status" value="1"/>
</dbReference>
<gene>
    <name evidence="4" type="ORF">UFOPK1353_00333</name>
</gene>
<name>A0A6J6AYT8_9ZZZZ</name>
<dbReference type="InterPro" id="IPR022973">
    <property type="entry name" value="Ribosomal_uL10_bac"/>
</dbReference>
<evidence type="ECO:0000256" key="3">
    <source>
        <dbReference type="ARBA" id="ARBA00023274"/>
    </source>
</evidence>
<organism evidence="4">
    <name type="scientific">freshwater metagenome</name>
    <dbReference type="NCBI Taxonomy" id="449393"/>
    <lineage>
        <taxon>unclassified sequences</taxon>
        <taxon>metagenomes</taxon>
        <taxon>ecological metagenomes</taxon>
    </lineage>
</organism>
<dbReference type="GO" id="GO:0003735">
    <property type="term" value="F:structural constituent of ribosome"/>
    <property type="evidence" value="ECO:0007669"/>
    <property type="project" value="InterPro"/>
</dbReference>
<proteinExistence type="inferred from homology"/>
<dbReference type="PROSITE" id="PS01109">
    <property type="entry name" value="RIBOSOMAL_L10"/>
    <property type="match status" value="1"/>
</dbReference>
<dbReference type="PANTHER" id="PTHR11560">
    <property type="entry name" value="39S RIBOSOMAL PROTEIN L10, MITOCHONDRIAL"/>
    <property type="match status" value="1"/>
</dbReference>
<dbReference type="HAMAP" id="MF_00362">
    <property type="entry name" value="Ribosomal_uL10"/>
    <property type="match status" value="1"/>
</dbReference>
<protein>
    <submittedName>
        <fullName evidence="4">Unannotated protein</fullName>
    </submittedName>
</protein>
<comment type="similarity">
    <text evidence="1">Belongs to the universal ribosomal protein uL10 family.</text>
</comment>
<evidence type="ECO:0000313" key="4">
    <source>
        <dbReference type="EMBL" id="CAB4531537.1"/>
    </source>
</evidence>
<reference evidence="4" key="1">
    <citation type="submission" date="2020-05" db="EMBL/GenBank/DDBJ databases">
        <authorList>
            <person name="Chiriac C."/>
            <person name="Salcher M."/>
            <person name="Ghai R."/>
            <person name="Kavagutti S V."/>
        </authorList>
    </citation>
    <scope>NUCLEOTIDE SEQUENCE</scope>
</reference>
<sequence>MANPSAQKVAVVAEVREKLAAANSAIITEYRGMTVGSLAALRRKLHPHNAEYKVYKNTLARFAAREAGVAELEAFLKGPAAITFVKGDASAVAKVLRDHAKENPALVLMGGVVAGKTVNAKELRALAELPPREVMLAQFAGLLKAPMSKTANLLAALPRKAAYGLKALIEQREAA</sequence>
<dbReference type="InterPro" id="IPR047865">
    <property type="entry name" value="Ribosomal_uL10_bac_type"/>
</dbReference>
<dbReference type="InterPro" id="IPR001790">
    <property type="entry name" value="Ribosomal_uL10"/>
</dbReference>
<accession>A0A6J6AYT8</accession>
<dbReference type="Gene3D" id="6.10.250.290">
    <property type="match status" value="1"/>
</dbReference>
<dbReference type="GO" id="GO:0015934">
    <property type="term" value="C:large ribosomal subunit"/>
    <property type="evidence" value="ECO:0007669"/>
    <property type="project" value="InterPro"/>
</dbReference>
<evidence type="ECO:0000256" key="2">
    <source>
        <dbReference type="ARBA" id="ARBA00022980"/>
    </source>
</evidence>